<sequence length="247" mass="27633">MTRHLNQVDWTDIHRAANCSLGKYIGVREFSVLSAASNFTPESSQLDRYSLSYELLKSPVYPPLIVPDLPASPFVMGNDVTDSFNEYLEGKDYTTQPISEEGVLVIYLNQKDSASAPLVGSAFIPKSVKDLATCSNIRHVWLNLLSKTPIVDKEMLLKARVNSKFPIVDRKDMCSPWRRVVLQELRNKLWVLIDEMGDGEVGSIESSDDVGPIAEWGLYYRHPITADFNAAKDAVAKHSLLDLSDTK</sequence>
<accession>A0ABD3P4J0</accession>
<dbReference type="EMBL" id="JALLPJ020000796">
    <property type="protein sequence ID" value="KAL3782723.1"/>
    <property type="molecule type" value="Genomic_DNA"/>
</dbReference>
<evidence type="ECO:0000313" key="2">
    <source>
        <dbReference type="Proteomes" id="UP001530400"/>
    </source>
</evidence>
<dbReference type="AlphaFoldDB" id="A0ABD3P4J0"/>
<reference evidence="1 2" key="1">
    <citation type="submission" date="2024-10" db="EMBL/GenBank/DDBJ databases">
        <title>Updated reference genomes for cyclostephanoid diatoms.</title>
        <authorList>
            <person name="Roberts W.R."/>
            <person name="Alverson A.J."/>
        </authorList>
    </citation>
    <scope>NUCLEOTIDE SEQUENCE [LARGE SCALE GENOMIC DNA]</scope>
    <source>
        <strain evidence="1 2">AJA010-31</strain>
    </source>
</reference>
<proteinExistence type="predicted"/>
<gene>
    <name evidence="1" type="ORF">ACHAWO_008304</name>
</gene>
<organism evidence="1 2">
    <name type="scientific">Cyclotella atomus</name>
    <dbReference type="NCBI Taxonomy" id="382360"/>
    <lineage>
        <taxon>Eukaryota</taxon>
        <taxon>Sar</taxon>
        <taxon>Stramenopiles</taxon>
        <taxon>Ochrophyta</taxon>
        <taxon>Bacillariophyta</taxon>
        <taxon>Coscinodiscophyceae</taxon>
        <taxon>Thalassiosirophycidae</taxon>
        <taxon>Stephanodiscales</taxon>
        <taxon>Stephanodiscaceae</taxon>
        <taxon>Cyclotella</taxon>
    </lineage>
</organism>
<evidence type="ECO:0000313" key="1">
    <source>
        <dbReference type="EMBL" id="KAL3782723.1"/>
    </source>
</evidence>
<dbReference type="Proteomes" id="UP001530400">
    <property type="component" value="Unassembled WGS sequence"/>
</dbReference>
<comment type="caution">
    <text evidence="1">The sequence shown here is derived from an EMBL/GenBank/DDBJ whole genome shotgun (WGS) entry which is preliminary data.</text>
</comment>
<keyword evidence="2" id="KW-1185">Reference proteome</keyword>
<name>A0ABD3P4J0_9STRA</name>
<protein>
    <submittedName>
        <fullName evidence="1">Uncharacterized protein</fullName>
    </submittedName>
</protein>